<dbReference type="GeneID" id="17290692"/>
<dbReference type="HOGENOM" id="CLU_889795_0_0_1"/>
<name>L1IDG1_GUITC</name>
<protein>
    <recommendedName>
        <fullName evidence="4">LysM domain-containing protein</fullName>
    </recommendedName>
</protein>
<organism evidence="1">
    <name type="scientific">Guillardia theta (strain CCMP2712)</name>
    <name type="common">Cryptophyte</name>
    <dbReference type="NCBI Taxonomy" id="905079"/>
    <lineage>
        <taxon>Eukaryota</taxon>
        <taxon>Cryptophyceae</taxon>
        <taxon>Pyrenomonadales</taxon>
        <taxon>Geminigeraceae</taxon>
        <taxon>Guillardia</taxon>
    </lineage>
</organism>
<accession>L1IDG1</accession>
<dbReference type="RefSeq" id="XP_005820934.1">
    <property type="nucleotide sequence ID" value="XM_005820877.1"/>
</dbReference>
<gene>
    <name evidence="1" type="ORF">GUITHDRAFT_155898</name>
</gene>
<evidence type="ECO:0000313" key="2">
    <source>
        <dbReference type="EnsemblProtists" id="EKX33954"/>
    </source>
</evidence>
<dbReference type="PaxDb" id="55529-EKX33954"/>
<dbReference type="Proteomes" id="UP000011087">
    <property type="component" value="Unassembled WGS sequence"/>
</dbReference>
<reference evidence="1 3" key="1">
    <citation type="journal article" date="2012" name="Nature">
        <title>Algal genomes reveal evolutionary mosaicism and the fate of nucleomorphs.</title>
        <authorList>
            <consortium name="DOE Joint Genome Institute"/>
            <person name="Curtis B.A."/>
            <person name="Tanifuji G."/>
            <person name="Burki F."/>
            <person name="Gruber A."/>
            <person name="Irimia M."/>
            <person name="Maruyama S."/>
            <person name="Arias M.C."/>
            <person name="Ball S.G."/>
            <person name="Gile G.H."/>
            <person name="Hirakawa Y."/>
            <person name="Hopkins J.F."/>
            <person name="Kuo A."/>
            <person name="Rensing S.A."/>
            <person name="Schmutz J."/>
            <person name="Symeonidi A."/>
            <person name="Elias M."/>
            <person name="Eveleigh R.J."/>
            <person name="Herman E.K."/>
            <person name="Klute M.J."/>
            <person name="Nakayama T."/>
            <person name="Obornik M."/>
            <person name="Reyes-Prieto A."/>
            <person name="Armbrust E.V."/>
            <person name="Aves S.J."/>
            <person name="Beiko R.G."/>
            <person name="Coutinho P."/>
            <person name="Dacks J.B."/>
            <person name="Durnford D.G."/>
            <person name="Fast N.M."/>
            <person name="Green B.R."/>
            <person name="Grisdale C.J."/>
            <person name="Hempel F."/>
            <person name="Henrissat B."/>
            <person name="Hoppner M.P."/>
            <person name="Ishida K."/>
            <person name="Kim E."/>
            <person name="Koreny L."/>
            <person name="Kroth P.G."/>
            <person name="Liu Y."/>
            <person name="Malik S.B."/>
            <person name="Maier U.G."/>
            <person name="McRose D."/>
            <person name="Mock T."/>
            <person name="Neilson J.A."/>
            <person name="Onodera N.T."/>
            <person name="Poole A.M."/>
            <person name="Pritham E.J."/>
            <person name="Richards T.A."/>
            <person name="Rocap G."/>
            <person name="Roy S.W."/>
            <person name="Sarai C."/>
            <person name="Schaack S."/>
            <person name="Shirato S."/>
            <person name="Slamovits C.H."/>
            <person name="Spencer D.F."/>
            <person name="Suzuki S."/>
            <person name="Worden A.Z."/>
            <person name="Zauner S."/>
            <person name="Barry K."/>
            <person name="Bell C."/>
            <person name="Bharti A.K."/>
            <person name="Crow J.A."/>
            <person name="Grimwood J."/>
            <person name="Kramer R."/>
            <person name="Lindquist E."/>
            <person name="Lucas S."/>
            <person name="Salamov A."/>
            <person name="McFadden G.I."/>
            <person name="Lane C.E."/>
            <person name="Keeling P.J."/>
            <person name="Gray M.W."/>
            <person name="Grigoriev I.V."/>
            <person name="Archibald J.M."/>
        </authorList>
    </citation>
    <scope>NUCLEOTIDE SEQUENCE</scope>
    <source>
        <strain evidence="1 3">CCMP2712</strain>
    </source>
</reference>
<evidence type="ECO:0008006" key="4">
    <source>
        <dbReference type="Google" id="ProtNLM"/>
    </source>
</evidence>
<reference evidence="2" key="3">
    <citation type="submission" date="2015-06" db="UniProtKB">
        <authorList>
            <consortium name="EnsemblProtists"/>
        </authorList>
    </citation>
    <scope>IDENTIFICATION</scope>
</reference>
<evidence type="ECO:0000313" key="3">
    <source>
        <dbReference type="Proteomes" id="UP000011087"/>
    </source>
</evidence>
<dbReference type="EMBL" id="JH993124">
    <property type="protein sequence ID" value="EKX33954.1"/>
    <property type="molecule type" value="Genomic_DNA"/>
</dbReference>
<dbReference type="AlphaFoldDB" id="L1IDG1"/>
<dbReference type="EnsemblProtists" id="EKX33954">
    <property type="protein sequence ID" value="EKX33954"/>
    <property type="gene ID" value="GUITHDRAFT_155898"/>
</dbReference>
<sequence>MSFLWTPCEADVGVYVICAQLVDSLSGGGGRTQCTSVTVGRAPAPYTEALPVQVATMGEEQRIVFTVARQDQGFAEYYRLPSIRLSRILGNVPSRVGNLTTFEPLHPVVEMRVNGATTMTLSNVSVFENKTRLDGSRYSFQGLYNGSIVWTPSHQLSGWQGAMCLTTCVYPLTCRGWSRERRAECSEYCIPVRVERCKWYVSRAQTYTEIAGLFSTSSLLLWYMNPVRQSSLHYDNFQSLTPGYNFMIYPGETINVGRKYLSEYENIFDVAQYFGMSTSDILRMNVDLNSSVLNSDKQLNQDLCIVPNVCVML</sequence>
<evidence type="ECO:0000313" key="1">
    <source>
        <dbReference type="EMBL" id="EKX33954.1"/>
    </source>
</evidence>
<dbReference type="KEGG" id="gtt:GUITHDRAFT_155898"/>
<keyword evidence="3" id="KW-1185">Reference proteome</keyword>
<proteinExistence type="predicted"/>
<reference evidence="3" key="2">
    <citation type="submission" date="2012-11" db="EMBL/GenBank/DDBJ databases">
        <authorList>
            <person name="Kuo A."/>
            <person name="Curtis B.A."/>
            <person name="Tanifuji G."/>
            <person name="Burki F."/>
            <person name="Gruber A."/>
            <person name="Irimia M."/>
            <person name="Maruyama S."/>
            <person name="Arias M.C."/>
            <person name="Ball S.G."/>
            <person name="Gile G.H."/>
            <person name="Hirakawa Y."/>
            <person name="Hopkins J.F."/>
            <person name="Rensing S.A."/>
            <person name="Schmutz J."/>
            <person name="Symeonidi A."/>
            <person name="Elias M."/>
            <person name="Eveleigh R.J."/>
            <person name="Herman E.K."/>
            <person name="Klute M.J."/>
            <person name="Nakayama T."/>
            <person name="Obornik M."/>
            <person name="Reyes-Prieto A."/>
            <person name="Armbrust E.V."/>
            <person name="Aves S.J."/>
            <person name="Beiko R.G."/>
            <person name="Coutinho P."/>
            <person name="Dacks J.B."/>
            <person name="Durnford D.G."/>
            <person name="Fast N.M."/>
            <person name="Green B.R."/>
            <person name="Grisdale C."/>
            <person name="Hempe F."/>
            <person name="Henrissat B."/>
            <person name="Hoppner M.P."/>
            <person name="Ishida K.-I."/>
            <person name="Kim E."/>
            <person name="Koreny L."/>
            <person name="Kroth P.G."/>
            <person name="Liu Y."/>
            <person name="Malik S.-B."/>
            <person name="Maier U.G."/>
            <person name="McRose D."/>
            <person name="Mock T."/>
            <person name="Neilson J.A."/>
            <person name="Onodera N.T."/>
            <person name="Poole A.M."/>
            <person name="Pritham E.J."/>
            <person name="Richards T.A."/>
            <person name="Rocap G."/>
            <person name="Roy S.W."/>
            <person name="Sarai C."/>
            <person name="Schaack S."/>
            <person name="Shirato S."/>
            <person name="Slamovits C.H."/>
            <person name="Spencer D.F."/>
            <person name="Suzuki S."/>
            <person name="Worden A.Z."/>
            <person name="Zauner S."/>
            <person name="Barry K."/>
            <person name="Bell C."/>
            <person name="Bharti A.K."/>
            <person name="Crow J.A."/>
            <person name="Grimwood J."/>
            <person name="Kramer R."/>
            <person name="Lindquist E."/>
            <person name="Lucas S."/>
            <person name="Salamov A."/>
            <person name="McFadden G.I."/>
            <person name="Lane C.E."/>
            <person name="Keeling P.J."/>
            <person name="Gray M.W."/>
            <person name="Grigoriev I.V."/>
            <person name="Archibald J.M."/>
        </authorList>
    </citation>
    <scope>NUCLEOTIDE SEQUENCE</scope>
    <source>
        <strain evidence="3">CCMP2712</strain>
    </source>
</reference>